<evidence type="ECO:0008006" key="3">
    <source>
        <dbReference type="Google" id="ProtNLM"/>
    </source>
</evidence>
<dbReference type="AlphaFoldDB" id="A0A9D5K7B3"/>
<organism evidence="1 2">
    <name type="scientific">candidate division WOR-3 bacterium</name>
    <dbReference type="NCBI Taxonomy" id="2052148"/>
    <lineage>
        <taxon>Bacteria</taxon>
        <taxon>Bacteria division WOR-3</taxon>
    </lineage>
</organism>
<evidence type="ECO:0000313" key="1">
    <source>
        <dbReference type="EMBL" id="MBD3363577.1"/>
    </source>
</evidence>
<evidence type="ECO:0000313" key="2">
    <source>
        <dbReference type="Proteomes" id="UP000630660"/>
    </source>
</evidence>
<reference evidence="1" key="1">
    <citation type="submission" date="2019-11" db="EMBL/GenBank/DDBJ databases">
        <title>Microbial mats filling the niche in hypersaline microbial mats.</title>
        <authorList>
            <person name="Wong H.L."/>
            <person name="Macleod F.I."/>
            <person name="White R.A. III"/>
            <person name="Burns B.P."/>
        </authorList>
    </citation>
    <scope>NUCLEOTIDE SEQUENCE</scope>
    <source>
        <strain evidence="1">Bin_327</strain>
    </source>
</reference>
<protein>
    <recommendedName>
        <fullName evidence="3">4-vinyl reductase 4VR domain-containing protein</fullName>
    </recommendedName>
</protein>
<proteinExistence type="predicted"/>
<name>A0A9D5K7B3_UNCW3</name>
<dbReference type="EMBL" id="WJKJ01000001">
    <property type="protein sequence ID" value="MBD3363577.1"/>
    <property type="molecule type" value="Genomic_DNA"/>
</dbReference>
<dbReference type="SUPFAM" id="SSF111126">
    <property type="entry name" value="Ligand-binding domain in the NO signalling and Golgi transport"/>
    <property type="match status" value="1"/>
</dbReference>
<accession>A0A9D5K7B3</accession>
<comment type="caution">
    <text evidence="1">The sequence shown here is derived from an EMBL/GenBank/DDBJ whole genome shotgun (WGS) entry which is preliminary data.</text>
</comment>
<dbReference type="Proteomes" id="UP000630660">
    <property type="component" value="Unassembled WGS sequence"/>
</dbReference>
<dbReference type="InterPro" id="IPR024096">
    <property type="entry name" value="NO_sig/Golgi_transp_ligand-bd"/>
</dbReference>
<dbReference type="Gene3D" id="3.30.1380.20">
    <property type="entry name" value="Trafficking protein particle complex subunit 3"/>
    <property type="match status" value="1"/>
</dbReference>
<sequence>MEYMREIYHAVDKAFGGKDPGLFYELGRHGVEVSIKGFLRFLARNLMSVEQLLKRTNAFWKNYHRGGEIQTSRVSKKGNRRILNVTIKGFNIARHACIELSGYIECLTRKAGAKDVKVAEKACIHKGDDVCSWIISWEE</sequence>
<gene>
    <name evidence="1" type="ORF">GF359_00005</name>
</gene>